<gene>
    <name evidence="1" type="ORF">A2161_19825</name>
</gene>
<evidence type="ECO:0000313" key="2">
    <source>
        <dbReference type="Proteomes" id="UP000179266"/>
    </source>
</evidence>
<sequence>MMAYGAVILLLIAFIFFSSGMWIINRLCVKLSSLDNIRVETIKRDAYLDTIRYALIYQRITKGEYPQQLTKNTLRDMLQSAFGKGDIVNSFEIINYEPYTSYNGPSFKLLVRNVKNNRLFNIASYQVGPQN</sequence>
<dbReference type="Proteomes" id="UP000179266">
    <property type="component" value="Unassembled WGS sequence"/>
</dbReference>
<dbReference type="EMBL" id="MGDD01000063">
    <property type="protein sequence ID" value="OGL47680.1"/>
    <property type="molecule type" value="Genomic_DNA"/>
</dbReference>
<protein>
    <submittedName>
        <fullName evidence="1">Uncharacterized protein</fullName>
    </submittedName>
</protein>
<dbReference type="AlphaFoldDB" id="A0A1F7S1W2"/>
<name>A0A1F7S1W2_9BACT</name>
<evidence type="ECO:0000313" key="1">
    <source>
        <dbReference type="EMBL" id="OGL47680.1"/>
    </source>
</evidence>
<reference evidence="1 2" key="1">
    <citation type="journal article" date="2016" name="Nat. Commun.">
        <title>Thousands of microbial genomes shed light on interconnected biogeochemical processes in an aquifer system.</title>
        <authorList>
            <person name="Anantharaman K."/>
            <person name="Brown C.T."/>
            <person name="Hug L.A."/>
            <person name="Sharon I."/>
            <person name="Castelle C.J."/>
            <person name="Probst A.J."/>
            <person name="Thomas B.C."/>
            <person name="Singh A."/>
            <person name="Wilkins M.J."/>
            <person name="Karaoz U."/>
            <person name="Brodie E.L."/>
            <person name="Williams K.H."/>
            <person name="Hubbard S.S."/>
            <person name="Banfield J.F."/>
        </authorList>
    </citation>
    <scope>NUCLEOTIDE SEQUENCE [LARGE SCALE GENOMIC DNA]</scope>
</reference>
<accession>A0A1F7S1W2</accession>
<organism evidence="1 2">
    <name type="scientific">Candidatus Schekmanbacteria bacterium RBG_13_48_7</name>
    <dbReference type="NCBI Taxonomy" id="1817878"/>
    <lineage>
        <taxon>Bacteria</taxon>
        <taxon>Candidatus Schekmaniibacteriota</taxon>
    </lineage>
</organism>
<proteinExistence type="predicted"/>
<comment type="caution">
    <text evidence="1">The sequence shown here is derived from an EMBL/GenBank/DDBJ whole genome shotgun (WGS) entry which is preliminary data.</text>
</comment>